<dbReference type="InterPro" id="IPR021136">
    <property type="entry name" value="Flagellar_hook_control-like_C"/>
</dbReference>
<name>A0ABQ3L335_9ALTE</name>
<keyword evidence="3" id="KW-1185">Reference proteome</keyword>
<proteinExistence type="predicted"/>
<dbReference type="EMBL" id="BNAO01000004">
    <property type="protein sequence ID" value="GHG70469.1"/>
    <property type="molecule type" value="Genomic_DNA"/>
</dbReference>
<dbReference type="Pfam" id="PF02120">
    <property type="entry name" value="Flg_hook"/>
    <property type="match status" value="1"/>
</dbReference>
<reference evidence="3" key="1">
    <citation type="journal article" date="2019" name="Int. J. Syst. Evol. Microbiol.">
        <title>The Global Catalogue of Microorganisms (GCM) 10K type strain sequencing project: providing services to taxonomists for standard genome sequencing and annotation.</title>
        <authorList>
            <consortium name="The Broad Institute Genomics Platform"/>
            <consortium name="The Broad Institute Genome Sequencing Center for Infectious Disease"/>
            <person name="Wu L."/>
            <person name="Ma J."/>
        </authorList>
    </citation>
    <scope>NUCLEOTIDE SEQUENCE [LARGE SCALE GENOMIC DNA]</scope>
    <source>
        <strain evidence="3">CGMCC 1.7003</strain>
    </source>
</reference>
<dbReference type="RefSeq" id="WP_189432962.1">
    <property type="nucleotide sequence ID" value="NZ_BNAO01000004.1"/>
</dbReference>
<organism evidence="2 3">
    <name type="scientific">Alishewanella longhuensis</name>
    <dbReference type="NCBI Taxonomy" id="1091037"/>
    <lineage>
        <taxon>Bacteria</taxon>
        <taxon>Pseudomonadati</taxon>
        <taxon>Pseudomonadota</taxon>
        <taxon>Gammaproteobacteria</taxon>
        <taxon>Alteromonadales</taxon>
        <taxon>Alteromonadaceae</taxon>
        <taxon>Alishewanella</taxon>
    </lineage>
</organism>
<protein>
    <recommendedName>
        <fullName evidence="1">Flagellar hook-length control protein-like C-terminal domain-containing protein</fullName>
    </recommendedName>
</protein>
<accession>A0ABQ3L335</accession>
<dbReference type="Proteomes" id="UP000659697">
    <property type="component" value="Unassembled WGS sequence"/>
</dbReference>
<evidence type="ECO:0000259" key="1">
    <source>
        <dbReference type="Pfam" id="PF02120"/>
    </source>
</evidence>
<comment type="caution">
    <text evidence="2">The sequence shown here is derived from an EMBL/GenBank/DDBJ whole genome shotgun (WGS) entry which is preliminary data.</text>
</comment>
<dbReference type="PANTHER" id="PTHR46007">
    <property type="entry name" value="MEDIATOR OF RNA POLYMERASE II TRANSCRIPTION SUBUNIT 12"/>
    <property type="match status" value="1"/>
</dbReference>
<gene>
    <name evidence="2" type="ORF">GCM10010919_21160</name>
</gene>
<feature type="domain" description="Flagellar hook-length control protein-like C-terminal" evidence="1">
    <location>
        <begin position="716"/>
        <end position="792"/>
    </location>
</feature>
<evidence type="ECO:0000313" key="2">
    <source>
        <dbReference type="EMBL" id="GHG70469.1"/>
    </source>
</evidence>
<sequence length="810" mass="88517">MQPLQPGSLPTLNQLVANSPGALQPLLANTPYNARLVAQAADSAILFLQQPQGMQQVKLQAPAALPTNMPLQLSFSAAPNNAVNVKVMQWQGQPQAIALSQAQAQWLTNPTHLQQLAKHFAQGEMIRHLAGETFNLKIPTSYAQLHILSVAQQAGGQVSSFATLITQFSQSDILQKLSPALQQLLLQPQQQVALQQQLLSNTPILQLGDTTFVLNSTQRSVLQTLLTPLIQHLAHTQLPQASAVLLVQPLKALPDVQLTPDMLATKLTLLGPEAKNIEGKHQEAKSTDTKITLQPNIAVTRELTEKSAQPASSKTVSVFSLLKGAITSLKEDAMKAVNLEKMLNIHSPTTDPAAVKLQPSILYFAKLQQLSQQQSQLIVQTAQGPLKLALNSPAALQSIPLDIPLQMRFSMPQPGMVELEIKILTALPQTVALTKAQAELLQDPKQLALLQQRLQRGESVTQLANEPLKIPLSEVKALHLNLVAPTENIGRTTVKNNDWQLSIQPVASEQKLRLPSSDFLKPLPLSNMLADSKTSSAHQLAPSTSAWRQLLPLLEISPATLRNMPEMPQAVQQLLLLVRQAQPDNAKILSVPQVQEQLQAALQFQPLQAQPNLGTAAGTLAVAIQLLLGHLLRQPLHAGKETTAQRLAQNIAQLDQQQSSQLLRALGSHSSALQLAQLQNADTASIGQQWLIPLALQQQQESRLSQILIEQREAENKEKAEQQKYWQLTMKFDLGRYGQLMAVAKLNNSDVQLQFYTDEPLALRQAEKFLPLLTERCTAQGLNVSTAQCQLGKIPDTLGNRRTSLISTKA</sequence>
<dbReference type="InterPro" id="IPR051647">
    <property type="entry name" value="Mediator_comp_sub12"/>
</dbReference>
<dbReference type="PANTHER" id="PTHR46007:SF11">
    <property type="entry name" value="MEDIATOR OF RNA POLYMERASE II TRANSCRIPTION SUBUNIT 12"/>
    <property type="match status" value="1"/>
</dbReference>
<evidence type="ECO:0000313" key="3">
    <source>
        <dbReference type="Proteomes" id="UP000659697"/>
    </source>
</evidence>